<evidence type="ECO:0000313" key="3">
    <source>
        <dbReference type="Proteomes" id="UP000218327"/>
    </source>
</evidence>
<comment type="caution">
    <text evidence="2">The sequence shown here is derived from an EMBL/GenBank/DDBJ whole genome shotgun (WGS) entry which is preliminary data.</text>
</comment>
<dbReference type="AlphaFoldDB" id="A0A2A5AWT1"/>
<reference evidence="3" key="1">
    <citation type="submission" date="2017-08" db="EMBL/GenBank/DDBJ databases">
        <title>A dynamic microbial community with high functional redundancy inhabits the cold, oxic subseafloor aquifer.</title>
        <authorList>
            <person name="Tully B.J."/>
            <person name="Wheat C.G."/>
            <person name="Glazer B.T."/>
            <person name="Huber J.A."/>
        </authorList>
    </citation>
    <scope>NUCLEOTIDE SEQUENCE [LARGE SCALE GENOMIC DNA]</scope>
</reference>
<proteinExistence type="predicted"/>
<evidence type="ECO:0000313" key="2">
    <source>
        <dbReference type="EMBL" id="PCJ23712.1"/>
    </source>
</evidence>
<accession>A0A2A5AWT1</accession>
<dbReference type="EMBL" id="NVVJ01000035">
    <property type="protein sequence ID" value="PCJ23712.1"/>
    <property type="molecule type" value="Genomic_DNA"/>
</dbReference>
<sequence length="279" mass="30762">MKILIAAIVIVVGAGGVFSFNAAQQSALQEQQLTGYEKQVIQLLSQVEDYSVLRLEHEKQIQQLNSQLTTTSSQLTALSNQLQIVQQKVNPDYQKLENEIRQRLNREIQSQSTNTGSRASLIRQMASLGPMELGELMSLNGQYGGFLSSLNVSDERMEVIVDALGNYITEQNQRRMEIIQEMQSQPKNSDPLAMRSLMANIGNLEDQLESLSYDLTESELAAFSAYQEQRQSGFGSFAVSPNGGPVNQFIMSGDAGRVMTIGELRAPGAVQIFPAVPLN</sequence>
<dbReference type="Proteomes" id="UP000218327">
    <property type="component" value="Unassembled WGS sequence"/>
</dbReference>
<organism evidence="2 3">
    <name type="scientific">SAR86 cluster bacterium</name>
    <dbReference type="NCBI Taxonomy" id="2030880"/>
    <lineage>
        <taxon>Bacteria</taxon>
        <taxon>Pseudomonadati</taxon>
        <taxon>Pseudomonadota</taxon>
        <taxon>Gammaproteobacteria</taxon>
        <taxon>SAR86 cluster</taxon>
    </lineage>
</organism>
<feature type="coiled-coil region" evidence="1">
    <location>
        <begin position="47"/>
        <end position="81"/>
    </location>
</feature>
<evidence type="ECO:0000256" key="1">
    <source>
        <dbReference type="SAM" id="Coils"/>
    </source>
</evidence>
<name>A0A2A5AWT1_9GAMM</name>
<protein>
    <submittedName>
        <fullName evidence="2">Uncharacterized protein</fullName>
    </submittedName>
</protein>
<keyword evidence="1" id="KW-0175">Coiled coil</keyword>
<gene>
    <name evidence="2" type="ORF">COA96_11205</name>
</gene>